<evidence type="ECO:0000256" key="1">
    <source>
        <dbReference type="ARBA" id="ARBA00004613"/>
    </source>
</evidence>
<comment type="similarity">
    <text evidence="2 4">Belongs to the somatotropin/prolactin family.</text>
</comment>
<name>A0AAV7SH06_PLEWA</name>
<dbReference type="Proteomes" id="UP001066276">
    <property type="component" value="Chromosome 4_2"/>
</dbReference>
<feature type="non-terminal residue" evidence="6">
    <location>
        <position position="204"/>
    </location>
</feature>
<comment type="subcellular location">
    <subcellularLocation>
        <location evidence="1 4">Secreted</location>
    </subcellularLocation>
</comment>
<dbReference type="SUPFAM" id="SSF47266">
    <property type="entry name" value="4-helical cytokines"/>
    <property type="match status" value="1"/>
</dbReference>
<evidence type="ECO:0008006" key="8">
    <source>
        <dbReference type="Google" id="ProtNLM"/>
    </source>
</evidence>
<reference evidence="6" key="1">
    <citation type="journal article" date="2022" name="bioRxiv">
        <title>Sequencing and chromosome-scale assembly of the giantPleurodeles waltlgenome.</title>
        <authorList>
            <person name="Brown T."/>
            <person name="Elewa A."/>
            <person name="Iarovenko S."/>
            <person name="Subramanian E."/>
            <person name="Araus A.J."/>
            <person name="Petzold A."/>
            <person name="Susuki M."/>
            <person name="Suzuki K.-i.T."/>
            <person name="Hayashi T."/>
            <person name="Toyoda A."/>
            <person name="Oliveira C."/>
            <person name="Osipova E."/>
            <person name="Leigh N.D."/>
            <person name="Simon A."/>
            <person name="Yun M.H."/>
        </authorList>
    </citation>
    <scope>NUCLEOTIDE SEQUENCE</scope>
    <source>
        <strain evidence="6">20211129_DDA</strain>
        <tissue evidence="6">Liver</tissue>
    </source>
</reference>
<comment type="caution">
    <text evidence="6">The sequence shown here is derived from an EMBL/GenBank/DDBJ whole genome shotgun (WGS) entry which is preliminary data.</text>
</comment>
<dbReference type="Gene3D" id="1.20.1250.10">
    <property type="match status" value="1"/>
</dbReference>
<gene>
    <name evidence="6" type="ORF">NDU88_003819</name>
</gene>
<keyword evidence="7" id="KW-1185">Reference proteome</keyword>
<evidence type="ECO:0000256" key="2">
    <source>
        <dbReference type="ARBA" id="ARBA00008474"/>
    </source>
</evidence>
<dbReference type="PROSITE" id="PS00338">
    <property type="entry name" value="SOMATOTROPIN_2"/>
    <property type="match status" value="1"/>
</dbReference>
<protein>
    <recommendedName>
        <fullName evidence="8">Prolactin</fullName>
    </recommendedName>
</protein>
<proteinExistence type="inferred from homology"/>
<evidence type="ECO:0000256" key="5">
    <source>
        <dbReference type="SAM" id="MobiDB-lite"/>
    </source>
</evidence>
<evidence type="ECO:0000256" key="4">
    <source>
        <dbReference type="RuleBase" id="RU003618"/>
    </source>
</evidence>
<dbReference type="PANTHER" id="PTHR11417">
    <property type="entry name" value="SOMATOTROPIN,PROLACTIN"/>
    <property type="match status" value="1"/>
</dbReference>
<keyword evidence="3" id="KW-0964">Secreted</keyword>
<accession>A0AAV7SH06</accession>
<dbReference type="GO" id="GO:0005615">
    <property type="term" value="C:extracellular space"/>
    <property type="evidence" value="ECO:0007669"/>
    <property type="project" value="TreeGrafter"/>
</dbReference>
<dbReference type="PRINTS" id="PR00836">
    <property type="entry name" value="SOMATOTROPIN"/>
</dbReference>
<dbReference type="GO" id="GO:0046427">
    <property type="term" value="P:positive regulation of receptor signaling pathway via JAK-STAT"/>
    <property type="evidence" value="ECO:0007669"/>
    <property type="project" value="TreeGrafter"/>
</dbReference>
<evidence type="ECO:0000313" key="7">
    <source>
        <dbReference type="Proteomes" id="UP001066276"/>
    </source>
</evidence>
<dbReference type="GO" id="GO:0031667">
    <property type="term" value="P:response to nutrient levels"/>
    <property type="evidence" value="ECO:0007669"/>
    <property type="project" value="TreeGrafter"/>
</dbReference>
<dbReference type="PROSITE" id="PS00266">
    <property type="entry name" value="SOMATOTROPIN_1"/>
    <property type="match status" value="1"/>
</dbReference>
<feature type="region of interest" description="Disordered" evidence="5">
    <location>
        <begin position="32"/>
        <end position="55"/>
    </location>
</feature>
<evidence type="ECO:0000256" key="3">
    <source>
        <dbReference type="ARBA" id="ARBA00022525"/>
    </source>
</evidence>
<evidence type="ECO:0000313" key="6">
    <source>
        <dbReference type="EMBL" id="KAJ1163360.1"/>
    </source>
</evidence>
<dbReference type="Pfam" id="PF00103">
    <property type="entry name" value="Hormone_1"/>
    <property type="match status" value="1"/>
</dbReference>
<dbReference type="InterPro" id="IPR009079">
    <property type="entry name" value="4_helix_cytokine-like_core"/>
</dbReference>
<dbReference type="GO" id="GO:0005179">
    <property type="term" value="F:hormone activity"/>
    <property type="evidence" value="ECO:0007669"/>
    <property type="project" value="UniProtKB-KW"/>
</dbReference>
<dbReference type="EMBL" id="JANPWB010000008">
    <property type="protein sequence ID" value="KAJ1163360.1"/>
    <property type="molecule type" value="Genomic_DNA"/>
</dbReference>
<dbReference type="AlphaFoldDB" id="A0AAV7SH06"/>
<dbReference type="InterPro" id="IPR018116">
    <property type="entry name" value="Somatotropin_CS"/>
</dbReference>
<keyword evidence="4" id="KW-0372">Hormone</keyword>
<sequence length="204" mass="23233">MVEARTPNEALATEEQKEDQCRHMKEKYFLSGRNDLERNPHKCHTSTLQTPNGKETAQNIPREELTYLIMSLLQAWKKPLSQFHQNIENYQEISETGQSKAQEISSMMRELEKGVEKVTAKMQSMGIINNLLHGRTSSSDSAGLPSTNDSAMNDYELLLCFRRDTNKVQSYLNILKCRAKDLAGATVSSVAKYEHFNLPTKSEF</sequence>
<organism evidence="6 7">
    <name type="scientific">Pleurodeles waltl</name>
    <name type="common">Iberian ribbed newt</name>
    <dbReference type="NCBI Taxonomy" id="8319"/>
    <lineage>
        <taxon>Eukaryota</taxon>
        <taxon>Metazoa</taxon>
        <taxon>Chordata</taxon>
        <taxon>Craniata</taxon>
        <taxon>Vertebrata</taxon>
        <taxon>Euteleostomi</taxon>
        <taxon>Amphibia</taxon>
        <taxon>Batrachia</taxon>
        <taxon>Caudata</taxon>
        <taxon>Salamandroidea</taxon>
        <taxon>Salamandridae</taxon>
        <taxon>Pleurodelinae</taxon>
        <taxon>Pleurodeles</taxon>
    </lineage>
</organism>
<feature type="compositionally biased region" description="Polar residues" evidence="5">
    <location>
        <begin position="45"/>
        <end position="55"/>
    </location>
</feature>
<dbReference type="InterPro" id="IPR001400">
    <property type="entry name" value="Somatotropin/Prolactin"/>
</dbReference>
<dbReference type="PANTHER" id="PTHR11417:SF33">
    <property type="entry name" value="PROLACTIN LIKE"/>
    <property type="match status" value="1"/>
</dbReference>